<evidence type="ECO:0000313" key="2">
    <source>
        <dbReference type="Proteomes" id="UP000622860"/>
    </source>
</evidence>
<accession>A0A917LXI5</accession>
<dbReference type="Pfam" id="PF08863">
    <property type="entry name" value="YolD"/>
    <property type="match status" value="1"/>
</dbReference>
<name>A0A917LXI5_9BACI</name>
<dbReference type="PANTHER" id="PTHR40051:SF1">
    <property type="entry name" value="YOLD-LIKE FAMILY PROTEIN"/>
    <property type="match status" value="1"/>
</dbReference>
<protein>
    <recommendedName>
        <fullName evidence="3">YolD-like family protein</fullName>
    </recommendedName>
</protein>
<organism evidence="1 2">
    <name type="scientific">Virgibacillus oceani</name>
    <dbReference type="NCBI Taxonomy" id="1479511"/>
    <lineage>
        <taxon>Bacteria</taxon>
        <taxon>Bacillati</taxon>
        <taxon>Bacillota</taxon>
        <taxon>Bacilli</taxon>
        <taxon>Bacillales</taxon>
        <taxon>Bacillaceae</taxon>
        <taxon>Virgibacillus</taxon>
    </lineage>
</organism>
<proteinExistence type="predicted"/>
<dbReference type="InterPro" id="IPR014962">
    <property type="entry name" value="YolD"/>
</dbReference>
<evidence type="ECO:0000313" key="1">
    <source>
        <dbReference type="EMBL" id="GGG64229.1"/>
    </source>
</evidence>
<dbReference type="Proteomes" id="UP000622860">
    <property type="component" value="Unassembled WGS sequence"/>
</dbReference>
<reference evidence="1" key="1">
    <citation type="journal article" date="2014" name="Int. J. Syst. Evol. Microbiol.">
        <title>Complete genome sequence of Corynebacterium casei LMG S-19264T (=DSM 44701T), isolated from a smear-ripened cheese.</title>
        <authorList>
            <consortium name="US DOE Joint Genome Institute (JGI-PGF)"/>
            <person name="Walter F."/>
            <person name="Albersmeier A."/>
            <person name="Kalinowski J."/>
            <person name="Ruckert C."/>
        </authorList>
    </citation>
    <scope>NUCLEOTIDE SEQUENCE</scope>
    <source>
        <strain evidence="1">CGMCC 1.12754</strain>
    </source>
</reference>
<evidence type="ECO:0008006" key="3">
    <source>
        <dbReference type="Google" id="ProtNLM"/>
    </source>
</evidence>
<comment type="caution">
    <text evidence="1">The sequence shown here is derived from an EMBL/GenBank/DDBJ whole genome shotgun (WGS) entry which is preliminary data.</text>
</comment>
<gene>
    <name evidence="1" type="primary">yolD</name>
    <name evidence="1" type="ORF">GCM10011398_04700</name>
</gene>
<sequence length="112" mass="13228">MNPNKLTKGHNLMWESSRMMLPEHKLRIREHQKELKKQTKPIFDEQQISLFSQLISDAIQQEKDVKIQIFHPYHDQCLSGKIKKTTPEQMKLVSPNNSTWISFDDIIDVTIL</sequence>
<dbReference type="PANTHER" id="PTHR40051">
    <property type="entry name" value="IG HYPOTHETICAL 15966"/>
    <property type="match status" value="1"/>
</dbReference>
<dbReference type="EMBL" id="BMFR01000001">
    <property type="protein sequence ID" value="GGG64229.1"/>
    <property type="molecule type" value="Genomic_DNA"/>
</dbReference>
<reference evidence="1" key="2">
    <citation type="submission" date="2020-09" db="EMBL/GenBank/DDBJ databases">
        <authorList>
            <person name="Sun Q."/>
            <person name="Zhou Y."/>
        </authorList>
    </citation>
    <scope>NUCLEOTIDE SEQUENCE</scope>
    <source>
        <strain evidence="1">CGMCC 1.12754</strain>
    </source>
</reference>
<dbReference type="RefSeq" id="WP_188453728.1">
    <property type="nucleotide sequence ID" value="NZ_BMFR01000001.1"/>
</dbReference>
<dbReference type="AlphaFoldDB" id="A0A917LXI5"/>
<keyword evidence="2" id="KW-1185">Reference proteome</keyword>